<protein>
    <submittedName>
        <fullName evidence="1">Uncharacterized protein</fullName>
    </submittedName>
</protein>
<dbReference type="Proteomes" id="UP000191897">
    <property type="component" value="Unassembled WGS sequence"/>
</dbReference>
<evidence type="ECO:0000313" key="2">
    <source>
        <dbReference type="Proteomes" id="UP000191897"/>
    </source>
</evidence>
<accession>A0A1S7R0R6</accession>
<dbReference type="EMBL" id="FBWC01000019">
    <property type="protein sequence ID" value="CUX44703.1"/>
    <property type="molecule type" value="Genomic_DNA"/>
</dbReference>
<proteinExistence type="predicted"/>
<evidence type="ECO:0000313" key="1">
    <source>
        <dbReference type="EMBL" id="CUX44703.1"/>
    </source>
</evidence>
<reference evidence="1 2" key="1">
    <citation type="submission" date="2016-01" db="EMBL/GenBank/DDBJ databases">
        <authorList>
            <person name="Oliw E.H."/>
        </authorList>
    </citation>
    <scope>NUCLEOTIDE SEQUENCE [LARGE SCALE GENOMIC DNA]</scope>
    <source>
        <strain evidence="1 2">Kerr 14</strain>
    </source>
</reference>
<organism evidence="1 2">
    <name type="scientific">Agrobacterium tumefaciens str. Kerr 14</name>
    <dbReference type="NCBI Taxonomy" id="1183424"/>
    <lineage>
        <taxon>Bacteria</taxon>
        <taxon>Pseudomonadati</taxon>
        <taxon>Pseudomonadota</taxon>
        <taxon>Alphaproteobacteria</taxon>
        <taxon>Hyphomicrobiales</taxon>
        <taxon>Rhizobiaceae</taxon>
        <taxon>Rhizobium/Agrobacterium group</taxon>
        <taxon>Agrobacterium</taxon>
        <taxon>Agrobacterium tumefaciens complex</taxon>
    </lineage>
</organism>
<sequence>MHCRALRSRRKASYRPGAKVTIELLHRRDFNHGNTPEIFKGKPENGHFYGPFKYI</sequence>
<name>A0A1S7R0R6_AGRTU</name>
<dbReference type="AlphaFoldDB" id="A0A1S7R0R6"/>
<gene>
    <name evidence="1" type="ORF">AGR4C_Lc10128</name>
</gene>